<organism evidence="3 4">
    <name type="scientific">Asanoa iriomotensis</name>
    <dbReference type="NCBI Taxonomy" id="234613"/>
    <lineage>
        <taxon>Bacteria</taxon>
        <taxon>Bacillati</taxon>
        <taxon>Actinomycetota</taxon>
        <taxon>Actinomycetes</taxon>
        <taxon>Micromonosporales</taxon>
        <taxon>Micromonosporaceae</taxon>
        <taxon>Asanoa</taxon>
    </lineage>
</organism>
<feature type="region of interest" description="Disordered" evidence="1">
    <location>
        <begin position="19"/>
        <end position="43"/>
    </location>
</feature>
<dbReference type="InterPro" id="IPR049250">
    <property type="entry name" value="DUF6883"/>
</dbReference>
<accession>A0ABQ4BTX0</accession>
<protein>
    <recommendedName>
        <fullName evidence="2">DUF6883 domain-containing protein</fullName>
    </recommendedName>
</protein>
<comment type="caution">
    <text evidence="3">The sequence shown here is derived from an EMBL/GenBank/DDBJ whole genome shotgun (WGS) entry which is preliminary data.</text>
</comment>
<dbReference type="RefSeq" id="WP_344387524.1">
    <property type="nucleotide sequence ID" value="NZ_BAAALU010000022.1"/>
</dbReference>
<evidence type="ECO:0000313" key="3">
    <source>
        <dbReference type="EMBL" id="GIF53973.1"/>
    </source>
</evidence>
<evidence type="ECO:0000256" key="1">
    <source>
        <dbReference type="SAM" id="MobiDB-lite"/>
    </source>
</evidence>
<evidence type="ECO:0000313" key="4">
    <source>
        <dbReference type="Proteomes" id="UP000624325"/>
    </source>
</evidence>
<dbReference type="Pfam" id="PF21814">
    <property type="entry name" value="DUF6883"/>
    <property type="match status" value="1"/>
</dbReference>
<gene>
    <name evidence="3" type="ORF">Air01nite_00680</name>
</gene>
<feature type="domain" description="DUF6883" evidence="2">
    <location>
        <begin position="48"/>
        <end position="138"/>
    </location>
</feature>
<reference evidence="3 4" key="1">
    <citation type="submission" date="2021-01" db="EMBL/GenBank/DDBJ databases">
        <title>Whole genome shotgun sequence of Asanoa iriomotensis NBRC 100142.</title>
        <authorList>
            <person name="Komaki H."/>
            <person name="Tamura T."/>
        </authorList>
    </citation>
    <scope>NUCLEOTIDE SEQUENCE [LARGE SCALE GENOMIC DNA]</scope>
    <source>
        <strain evidence="3 4">NBRC 100142</strain>
    </source>
</reference>
<keyword evidence="4" id="KW-1185">Reference proteome</keyword>
<sequence>MAGRSGGGGRLIRAALRFLRRPGKRTGRRGEGSAAARPTSGATPETIRKFNDYIFKPGATHGKDRVFRSYGYGREHSEQLAADFTRQGTARFAAGEYTRGRADQHGQRITIPIDLVGRGEAAGRSTTVKSGWMIRPDGSLTLNTPFTGFVR</sequence>
<name>A0ABQ4BTX0_9ACTN</name>
<evidence type="ECO:0000259" key="2">
    <source>
        <dbReference type="Pfam" id="PF21814"/>
    </source>
</evidence>
<dbReference type="EMBL" id="BONC01000001">
    <property type="protein sequence ID" value="GIF53973.1"/>
    <property type="molecule type" value="Genomic_DNA"/>
</dbReference>
<proteinExistence type="predicted"/>
<dbReference type="Proteomes" id="UP000624325">
    <property type="component" value="Unassembled WGS sequence"/>
</dbReference>